<accession>A0A561WGQ2</accession>
<dbReference type="InterPro" id="IPR011990">
    <property type="entry name" value="TPR-like_helical_dom_sf"/>
</dbReference>
<comment type="caution">
    <text evidence="8">The sequence shown here is derived from an EMBL/GenBank/DDBJ whole genome shotgun (WGS) entry which is preliminary data.</text>
</comment>
<proteinExistence type="inferred from homology"/>
<reference evidence="8 9" key="1">
    <citation type="submission" date="2019-06" db="EMBL/GenBank/DDBJ databases">
        <title>Sequencing the genomes of 1000 actinobacteria strains.</title>
        <authorList>
            <person name="Klenk H.-P."/>
        </authorList>
    </citation>
    <scope>NUCLEOTIDE SEQUENCE [LARGE SCALE GENOMIC DNA]</scope>
    <source>
        <strain evidence="8 9">DSM 102131</strain>
    </source>
</reference>
<dbReference type="Pfam" id="PF00931">
    <property type="entry name" value="NB-ARC"/>
    <property type="match status" value="1"/>
</dbReference>
<dbReference type="InterPro" id="IPR042197">
    <property type="entry name" value="Apaf_helical"/>
</dbReference>
<name>A0A561WGQ2_9ACTN</name>
<dbReference type="Pfam" id="PF03704">
    <property type="entry name" value="BTAD"/>
    <property type="match status" value="1"/>
</dbReference>
<dbReference type="EMBL" id="VIXA01000002">
    <property type="protein sequence ID" value="TWG23008.1"/>
    <property type="molecule type" value="Genomic_DNA"/>
</dbReference>
<keyword evidence="2" id="KW-0677">Repeat</keyword>
<comment type="similarity">
    <text evidence="1">Belongs to the AfsR/DnrI/RedD regulatory family.</text>
</comment>
<dbReference type="SUPFAM" id="SSF48452">
    <property type="entry name" value="TPR-like"/>
    <property type="match status" value="3"/>
</dbReference>
<dbReference type="Pfam" id="PF00486">
    <property type="entry name" value="Trans_reg_C"/>
    <property type="match status" value="1"/>
</dbReference>
<dbReference type="SMART" id="SM00862">
    <property type="entry name" value="Trans_reg_C"/>
    <property type="match status" value="1"/>
</dbReference>
<evidence type="ECO:0000313" key="9">
    <source>
        <dbReference type="Proteomes" id="UP000319927"/>
    </source>
</evidence>
<dbReference type="InterPro" id="IPR016032">
    <property type="entry name" value="Sig_transdc_resp-reg_C-effctor"/>
</dbReference>
<dbReference type="GO" id="GO:0000160">
    <property type="term" value="P:phosphorelay signal transduction system"/>
    <property type="evidence" value="ECO:0007669"/>
    <property type="project" value="InterPro"/>
</dbReference>
<dbReference type="Proteomes" id="UP000319927">
    <property type="component" value="Unassembled WGS sequence"/>
</dbReference>
<dbReference type="AlphaFoldDB" id="A0A561WGQ2"/>
<evidence type="ECO:0000313" key="8">
    <source>
        <dbReference type="EMBL" id="TWG23008.1"/>
    </source>
</evidence>
<dbReference type="InterPro" id="IPR005158">
    <property type="entry name" value="BTAD"/>
</dbReference>
<dbReference type="InterPro" id="IPR027417">
    <property type="entry name" value="P-loop_NTPase"/>
</dbReference>
<dbReference type="PANTHER" id="PTHR35807:SF1">
    <property type="entry name" value="TRANSCRIPTIONAL REGULATOR REDD"/>
    <property type="match status" value="1"/>
</dbReference>
<evidence type="ECO:0000256" key="1">
    <source>
        <dbReference type="ARBA" id="ARBA00005820"/>
    </source>
</evidence>
<dbReference type="PANTHER" id="PTHR35807">
    <property type="entry name" value="TRANSCRIPTIONAL REGULATOR REDD-RELATED"/>
    <property type="match status" value="1"/>
</dbReference>
<organism evidence="8 9">
    <name type="scientific">Micromonospora palomenae</name>
    <dbReference type="NCBI Taxonomy" id="1461247"/>
    <lineage>
        <taxon>Bacteria</taxon>
        <taxon>Bacillati</taxon>
        <taxon>Actinomycetota</taxon>
        <taxon>Actinomycetes</taxon>
        <taxon>Micromonosporales</taxon>
        <taxon>Micromonosporaceae</taxon>
        <taxon>Micromonospora</taxon>
    </lineage>
</organism>
<dbReference type="Gene3D" id="1.25.40.10">
    <property type="entry name" value="Tetratricopeptide repeat domain"/>
    <property type="match status" value="3"/>
</dbReference>
<evidence type="ECO:0000256" key="5">
    <source>
        <dbReference type="ARBA" id="ARBA00023163"/>
    </source>
</evidence>
<dbReference type="InterPro" id="IPR036388">
    <property type="entry name" value="WH-like_DNA-bd_sf"/>
</dbReference>
<dbReference type="CDD" id="cd15831">
    <property type="entry name" value="BTAD"/>
    <property type="match status" value="1"/>
</dbReference>
<protein>
    <submittedName>
        <fullName evidence="8">DNA-binding SARP family transcriptional activator</fullName>
    </submittedName>
</protein>
<evidence type="ECO:0000256" key="3">
    <source>
        <dbReference type="ARBA" id="ARBA00023015"/>
    </source>
</evidence>
<dbReference type="Gene3D" id="1.10.10.10">
    <property type="entry name" value="Winged helix-like DNA-binding domain superfamily/Winged helix DNA-binding domain"/>
    <property type="match status" value="2"/>
</dbReference>
<evidence type="ECO:0000259" key="7">
    <source>
        <dbReference type="PROSITE" id="PS51755"/>
    </source>
</evidence>
<dbReference type="Pfam" id="PF13374">
    <property type="entry name" value="TPR_10"/>
    <property type="match status" value="1"/>
</dbReference>
<keyword evidence="4 6" id="KW-0238">DNA-binding</keyword>
<feature type="domain" description="OmpR/PhoB-type" evidence="7">
    <location>
        <begin position="1"/>
        <end position="101"/>
    </location>
</feature>
<dbReference type="SUPFAM" id="SSF52540">
    <property type="entry name" value="P-loop containing nucleoside triphosphate hydrolases"/>
    <property type="match status" value="1"/>
</dbReference>
<dbReference type="GO" id="GO:0043531">
    <property type="term" value="F:ADP binding"/>
    <property type="evidence" value="ECO:0007669"/>
    <property type="project" value="InterPro"/>
</dbReference>
<evidence type="ECO:0000256" key="4">
    <source>
        <dbReference type="ARBA" id="ARBA00023125"/>
    </source>
</evidence>
<dbReference type="SUPFAM" id="SSF46894">
    <property type="entry name" value="C-terminal effector domain of the bipartite response regulators"/>
    <property type="match status" value="1"/>
</dbReference>
<gene>
    <name evidence="8" type="ORF">FHX75_121552</name>
</gene>
<feature type="DNA-binding region" description="OmpR/PhoB-type" evidence="6">
    <location>
        <begin position="1"/>
        <end position="101"/>
    </location>
</feature>
<dbReference type="PROSITE" id="PS51755">
    <property type="entry name" value="OMPR_PHOB"/>
    <property type="match status" value="1"/>
</dbReference>
<dbReference type="SMART" id="SM01043">
    <property type="entry name" value="BTAD"/>
    <property type="match status" value="1"/>
</dbReference>
<keyword evidence="3" id="KW-0805">Transcription regulation</keyword>
<sequence>MHHGARGERMRFGILGPLRVGGGEATVTAGRDRVVLAMLLLRAGRVVPVEELVDAVWEERPPATAKAQLHSCVSRLRQRLAALGLPADVIVTDPVGYGIRVEPADLDFDVFARTVEAARAAVAAGQPAEARRHYRQALGLWRGPALSGIRSRAVRRRAQTLDEQRLAALEECVDVELRLRQAADLVDELAESVDRHPLRERLRGQLMLALSAMGRQADALAVYREGRRIYAEELGIEPGAALQELHQRVLAGDLALGGPENRAVAPVRSLPRAISDFTGRQQTMARLVKEIEEEGARIQLIDGMAGSGKTTLAVHVAAALADRYPDAHLFVDLHGHSERTPLTPAAAVATLLRQLGVPAERVPLDLDDRLAVWRSELAGRRALVVLDNAAGADQVAPLLPTGPDCLVLITSRRRLVGLDEGRPSSLPVLDPDEGIELLGRVAGQERVAAEPQAAAEVVRRCGYLPLAIRLAGARLAHRPRWRVADLAERLVTGGGPLAELAAGQRSVGQAFALSYAQVSPAAQRLFRLLGLHPGVRFDNRVAAALAELPLPETQDLLDELVDSHLAEEVEPGRYRLHDLIREYARLLLAEADRAAERRDALARLLDHHLHVAVAIAWTVEAAGSRPTLPAVTPTRPDLVAACAAGGRAWFEENLAALTALVRLAEEEGFPARCWQLARACWRPNFDGGHLDELIETHTIGLRVAEELGDEVAIAMMLNYLSSAYYRLARFPEAIRLMEVALDLRRRLGLRGEVLSTLWNLGASYAGNGEYRQGKAKFDEALALITGLNDAAELTNLQNNLCLALLGWGRYEEALHTARLHLLLARQTQDIRQTSHAVGHLGMIRHRMGDLAPARRLLRVALHLKRQTGNRYGEGEVRNEIGVMEREDGRPERAAALHREALVAMMEVGDRIGQCASRNLLARAILDQGDVSSALDLHRRVLTDATRLGARYEQARALDGIARCLRTSDPAAARSHWMRALALFRQVESPDQHEVVRLLAELD</sequence>
<dbReference type="PRINTS" id="PR00364">
    <property type="entry name" value="DISEASERSIST"/>
</dbReference>
<dbReference type="GO" id="GO:0003677">
    <property type="term" value="F:DNA binding"/>
    <property type="evidence" value="ECO:0007669"/>
    <property type="project" value="UniProtKB-UniRule"/>
</dbReference>
<dbReference type="InterPro" id="IPR051677">
    <property type="entry name" value="AfsR-DnrI-RedD_regulator"/>
</dbReference>
<evidence type="ECO:0000256" key="6">
    <source>
        <dbReference type="PROSITE-ProRule" id="PRU01091"/>
    </source>
</evidence>
<dbReference type="GO" id="GO:0006355">
    <property type="term" value="P:regulation of DNA-templated transcription"/>
    <property type="evidence" value="ECO:0007669"/>
    <property type="project" value="InterPro"/>
</dbReference>
<keyword evidence="5" id="KW-0804">Transcription</keyword>
<evidence type="ECO:0000256" key="2">
    <source>
        <dbReference type="ARBA" id="ARBA00022737"/>
    </source>
</evidence>
<dbReference type="Gene3D" id="3.40.50.300">
    <property type="entry name" value="P-loop containing nucleotide triphosphate hydrolases"/>
    <property type="match status" value="1"/>
</dbReference>
<keyword evidence="9" id="KW-1185">Reference proteome</keyword>
<dbReference type="InterPro" id="IPR002182">
    <property type="entry name" value="NB-ARC"/>
</dbReference>
<dbReference type="InterPro" id="IPR001867">
    <property type="entry name" value="OmpR/PhoB-type_DNA-bd"/>
</dbReference>
<dbReference type="Gene3D" id="1.10.8.430">
    <property type="entry name" value="Helical domain of apoptotic protease-activating factors"/>
    <property type="match status" value="1"/>
</dbReference>